<name>A0A136IUU5_9PEZI</name>
<gene>
    <name evidence="2" type="ORF">Micbo1qcDRAFT_197084</name>
</gene>
<feature type="region of interest" description="Disordered" evidence="1">
    <location>
        <begin position="269"/>
        <end position="440"/>
    </location>
</feature>
<reference evidence="3" key="1">
    <citation type="submission" date="2016-02" db="EMBL/GenBank/DDBJ databases">
        <title>Draft genome sequence of Microdochium bolleyi, a fungal endophyte of beachgrass.</title>
        <authorList>
            <consortium name="DOE Joint Genome Institute"/>
            <person name="David A.S."/>
            <person name="May G."/>
            <person name="Haridas S."/>
            <person name="Lim J."/>
            <person name="Wang M."/>
            <person name="Labutti K."/>
            <person name="Lipzen A."/>
            <person name="Barry K."/>
            <person name="Grigoriev I.V."/>
        </authorList>
    </citation>
    <scope>NUCLEOTIDE SEQUENCE [LARGE SCALE GENOMIC DNA]</scope>
    <source>
        <strain evidence="3">J235TASD1</strain>
    </source>
</reference>
<dbReference type="EMBL" id="KQ964257">
    <property type="protein sequence ID" value="KXJ88682.1"/>
    <property type="molecule type" value="Genomic_DNA"/>
</dbReference>
<dbReference type="STRING" id="196109.A0A136IUU5"/>
<feature type="region of interest" description="Disordered" evidence="1">
    <location>
        <begin position="46"/>
        <end position="94"/>
    </location>
</feature>
<evidence type="ECO:0000256" key="1">
    <source>
        <dbReference type="SAM" id="MobiDB-lite"/>
    </source>
</evidence>
<dbReference type="Proteomes" id="UP000070501">
    <property type="component" value="Unassembled WGS sequence"/>
</dbReference>
<feature type="compositionally biased region" description="Low complexity" evidence="1">
    <location>
        <begin position="300"/>
        <end position="309"/>
    </location>
</feature>
<accession>A0A136IUU5</accession>
<feature type="compositionally biased region" description="Low complexity" evidence="1">
    <location>
        <begin position="349"/>
        <end position="359"/>
    </location>
</feature>
<keyword evidence="3" id="KW-1185">Reference proteome</keyword>
<organism evidence="2 3">
    <name type="scientific">Microdochium bolleyi</name>
    <dbReference type="NCBI Taxonomy" id="196109"/>
    <lineage>
        <taxon>Eukaryota</taxon>
        <taxon>Fungi</taxon>
        <taxon>Dikarya</taxon>
        <taxon>Ascomycota</taxon>
        <taxon>Pezizomycotina</taxon>
        <taxon>Sordariomycetes</taxon>
        <taxon>Xylariomycetidae</taxon>
        <taxon>Xylariales</taxon>
        <taxon>Microdochiaceae</taxon>
        <taxon>Microdochium</taxon>
    </lineage>
</organism>
<feature type="compositionally biased region" description="Acidic residues" evidence="1">
    <location>
        <begin position="383"/>
        <end position="392"/>
    </location>
</feature>
<feature type="compositionally biased region" description="Low complexity" evidence="1">
    <location>
        <begin position="326"/>
        <end position="337"/>
    </location>
</feature>
<evidence type="ECO:0000313" key="2">
    <source>
        <dbReference type="EMBL" id="KXJ88682.1"/>
    </source>
</evidence>
<feature type="compositionally biased region" description="Basic and acidic residues" evidence="1">
    <location>
        <begin position="417"/>
        <end position="427"/>
    </location>
</feature>
<feature type="compositionally biased region" description="Pro residues" evidence="1">
    <location>
        <begin position="338"/>
        <end position="348"/>
    </location>
</feature>
<sequence length="440" mass="47238">MASADALAFTYSPHELERAACHGSDILPSNPRRSPRRLAISTQSLARAIKSCPTSPTGLSDEGKSKRLSRSVPETRPQPCGKSVDPRPSTSSGEVGHIDIAQHISPPSHVNPPRPTYPFSVPAKPEFLLDFVATVHTHTSYQSIPRKRARPLHDVDGPGTDTSSCKKRRLRRHLVTSRLSQPFSLPATHIHNRENGDDDTPCISRFLKAAAIGARRAGHESAMVRKAAILNSVRLKARQAAMARGHAELAGLVARNTFLKHGQQVVTAPTVPTTGTRYPVSEGMPGHQRLPAGWRPHTTIGPGQAAITAPAPPPPVSILGMSQGNASHKPQSAASSSPPRPAPAPPLLSSPSTGPPTSQDSEDDDEYGMAFPVSDLDSRYTDLSDDDMDDVYADFSAIFGPRPSSQDSADGSAGQHSETEGDEHFYEEYLDELDGIPWMS</sequence>
<dbReference type="InParanoid" id="A0A136IUU5"/>
<feature type="region of interest" description="Disordered" evidence="1">
    <location>
        <begin position="142"/>
        <end position="167"/>
    </location>
</feature>
<evidence type="ECO:0000313" key="3">
    <source>
        <dbReference type="Proteomes" id="UP000070501"/>
    </source>
</evidence>
<protein>
    <submittedName>
        <fullName evidence="2">Uncharacterized protein</fullName>
    </submittedName>
</protein>
<dbReference type="AlphaFoldDB" id="A0A136IUU5"/>
<proteinExistence type="predicted"/>
<dbReference type="OrthoDB" id="5387995at2759"/>